<dbReference type="Pfam" id="PF13377">
    <property type="entry name" value="Peripla_BP_3"/>
    <property type="match status" value="1"/>
</dbReference>
<keyword evidence="2 5" id="KW-0238">DNA-binding</keyword>
<name>A0A849AL64_9ACTN</name>
<dbReference type="GO" id="GO:0000976">
    <property type="term" value="F:transcription cis-regulatory region binding"/>
    <property type="evidence" value="ECO:0007669"/>
    <property type="project" value="TreeGrafter"/>
</dbReference>
<evidence type="ECO:0000256" key="1">
    <source>
        <dbReference type="ARBA" id="ARBA00023015"/>
    </source>
</evidence>
<proteinExistence type="predicted"/>
<protein>
    <submittedName>
        <fullName evidence="5">LacI family DNA-binding transcriptional regulator</fullName>
    </submittedName>
</protein>
<dbReference type="Pfam" id="PF00356">
    <property type="entry name" value="LacI"/>
    <property type="match status" value="1"/>
</dbReference>
<evidence type="ECO:0000256" key="2">
    <source>
        <dbReference type="ARBA" id="ARBA00023125"/>
    </source>
</evidence>
<evidence type="ECO:0000313" key="6">
    <source>
        <dbReference type="Proteomes" id="UP000562984"/>
    </source>
</evidence>
<organism evidence="5 6">
    <name type="scientific">Nakamurella aerolata</name>
    <dbReference type="NCBI Taxonomy" id="1656892"/>
    <lineage>
        <taxon>Bacteria</taxon>
        <taxon>Bacillati</taxon>
        <taxon>Actinomycetota</taxon>
        <taxon>Actinomycetes</taxon>
        <taxon>Nakamurellales</taxon>
        <taxon>Nakamurellaceae</taxon>
        <taxon>Nakamurella</taxon>
    </lineage>
</organism>
<dbReference type="CDD" id="cd06279">
    <property type="entry name" value="PBP1_LacI-like"/>
    <property type="match status" value="1"/>
</dbReference>
<feature type="domain" description="HTH lacI-type" evidence="4">
    <location>
        <begin position="8"/>
        <end position="63"/>
    </location>
</feature>
<dbReference type="PANTHER" id="PTHR30146:SF138">
    <property type="entry name" value="TRANSCRIPTIONAL REGULATORY PROTEIN"/>
    <property type="match status" value="1"/>
</dbReference>
<dbReference type="CDD" id="cd01392">
    <property type="entry name" value="HTH_LacI"/>
    <property type="match status" value="1"/>
</dbReference>
<reference evidence="5 6" key="1">
    <citation type="submission" date="2020-05" db="EMBL/GenBank/DDBJ databases">
        <title>Nakamurella sp. DB0629 isolated from air conditioner.</title>
        <authorList>
            <person name="Kim D.H."/>
            <person name="Kim D.-U."/>
        </authorList>
    </citation>
    <scope>NUCLEOTIDE SEQUENCE [LARGE SCALE GENOMIC DNA]</scope>
    <source>
        <strain evidence="5 6">DB0629</strain>
    </source>
</reference>
<dbReference type="InterPro" id="IPR046335">
    <property type="entry name" value="LacI/GalR-like_sensor"/>
</dbReference>
<dbReference type="EMBL" id="JABEND010000015">
    <property type="protein sequence ID" value="NNG37562.1"/>
    <property type="molecule type" value="Genomic_DNA"/>
</dbReference>
<dbReference type="RefSeq" id="WP_171201260.1">
    <property type="nucleotide sequence ID" value="NZ_JABEND010000015.1"/>
</dbReference>
<keyword evidence="1" id="KW-0805">Transcription regulation</keyword>
<sequence>MTESRQHPTLATVARAAGVAVSTASLVFAGKGPVSAATKQKVLDAATELGFHGPDPRARSLRNGRSGVVGVVVQTSVISAFRDPVNVGMVDGAAEVLGEAGAGVLLLTDAPHARRVFEDAPMDAAVLTGCSPWATELLGSLRRRRVPTVLVGSRPRRGSPAVDVDNPAASRELAQHLYRLGHRRAATVTLALDTDDAPAVDADRLAAATADTAAERLQAFWDVFPNGRALAATDSTVEEGERIGRMLLDVPEPPTAVVAQSDLLAVGVLRAADALGLAVPDRLSVTGFDGIDTSALDPRPLTTMRQPMQQKGRDAASAVLRMLDGARPRSVLLDCEFVPGATAAPADCAAQHH</sequence>
<gene>
    <name evidence="5" type="ORF">HKD39_18030</name>
</gene>
<dbReference type="Gene3D" id="1.10.260.40">
    <property type="entry name" value="lambda repressor-like DNA-binding domains"/>
    <property type="match status" value="1"/>
</dbReference>
<dbReference type="Proteomes" id="UP000562984">
    <property type="component" value="Unassembled WGS sequence"/>
</dbReference>
<dbReference type="PROSITE" id="PS50932">
    <property type="entry name" value="HTH_LACI_2"/>
    <property type="match status" value="1"/>
</dbReference>
<dbReference type="Gene3D" id="3.40.50.2300">
    <property type="match status" value="2"/>
</dbReference>
<dbReference type="SMART" id="SM00354">
    <property type="entry name" value="HTH_LACI"/>
    <property type="match status" value="1"/>
</dbReference>
<dbReference type="SUPFAM" id="SSF53822">
    <property type="entry name" value="Periplasmic binding protein-like I"/>
    <property type="match status" value="1"/>
</dbReference>
<evidence type="ECO:0000313" key="5">
    <source>
        <dbReference type="EMBL" id="NNG37562.1"/>
    </source>
</evidence>
<dbReference type="InterPro" id="IPR000843">
    <property type="entry name" value="HTH_LacI"/>
</dbReference>
<dbReference type="InterPro" id="IPR028082">
    <property type="entry name" value="Peripla_BP_I"/>
</dbReference>
<dbReference type="AlphaFoldDB" id="A0A849AL64"/>
<dbReference type="InterPro" id="IPR010982">
    <property type="entry name" value="Lambda_DNA-bd_dom_sf"/>
</dbReference>
<dbReference type="SUPFAM" id="SSF47413">
    <property type="entry name" value="lambda repressor-like DNA-binding domains"/>
    <property type="match status" value="1"/>
</dbReference>
<accession>A0A849AL64</accession>
<dbReference type="GO" id="GO:0003700">
    <property type="term" value="F:DNA-binding transcription factor activity"/>
    <property type="evidence" value="ECO:0007669"/>
    <property type="project" value="TreeGrafter"/>
</dbReference>
<keyword evidence="3" id="KW-0804">Transcription</keyword>
<dbReference type="PANTHER" id="PTHR30146">
    <property type="entry name" value="LACI-RELATED TRANSCRIPTIONAL REPRESSOR"/>
    <property type="match status" value="1"/>
</dbReference>
<evidence type="ECO:0000259" key="4">
    <source>
        <dbReference type="PROSITE" id="PS50932"/>
    </source>
</evidence>
<keyword evidence="6" id="KW-1185">Reference proteome</keyword>
<evidence type="ECO:0000256" key="3">
    <source>
        <dbReference type="ARBA" id="ARBA00023163"/>
    </source>
</evidence>
<comment type="caution">
    <text evidence="5">The sequence shown here is derived from an EMBL/GenBank/DDBJ whole genome shotgun (WGS) entry which is preliminary data.</text>
</comment>